<dbReference type="PANTHER" id="PTHR31672:SF11">
    <property type="entry name" value="F-BOX PROTEIN CPR1-LIKE ISOFORM X2"/>
    <property type="match status" value="1"/>
</dbReference>
<proteinExistence type="predicted"/>
<evidence type="ECO:0000313" key="3">
    <source>
        <dbReference type="Proteomes" id="UP000250235"/>
    </source>
</evidence>
<accession>A0A2Z7A1T4</accession>
<name>A0A2Z7A1T4_9LAMI</name>
<dbReference type="NCBIfam" id="TIGR01640">
    <property type="entry name" value="F_box_assoc_1"/>
    <property type="match status" value="1"/>
</dbReference>
<dbReference type="InterPro" id="IPR036047">
    <property type="entry name" value="F-box-like_dom_sf"/>
</dbReference>
<dbReference type="SUPFAM" id="SSF81383">
    <property type="entry name" value="F-box domain"/>
    <property type="match status" value="1"/>
</dbReference>
<dbReference type="Proteomes" id="UP000250235">
    <property type="component" value="Unassembled WGS sequence"/>
</dbReference>
<dbReference type="InterPro" id="IPR013187">
    <property type="entry name" value="F-box-assoc_dom_typ3"/>
</dbReference>
<dbReference type="EMBL" id="KV020131">
    <property type="protein sequence ID" value="KZV15083.1"/>
    <property type="molecule type" value="Genomic_DNA"/>
</dbReference>
<dbReference type="OrthoDB" id="1918594at2759"/>
<gene>
    <name evidence="2" type="ORF">F511_38485</name>
</gene>
<reference evidence="2 3" key="1">
    <citation type="journal article" date="2015" name="Proc. Natl. Acad. Sci. U.S.A.">
        <title>The resurrection genome of Boea hygrometrica: A blueprint for survival of dehydration.</title>
        <authorList>
            <person name="Xiao L."/>
            <person name="Yang G."/>
            <person name="Zhang L."/>
            <person name="Yang X."/>
            <person name="Zhao S."/>
            <person name="Ji Z."/>
            <person name="Zhou Q."/>
            <person name="Hu M."/>
            <person name="Wang Y."/>
            <person name="Chen M."/>
            <person name="Xu Y."/>
            <person name="Jin H."/>
            <person name="Xiao X."/>
            <person name="Hu G."/>
            <person name="Bao F."/>
            <person name="Hu Y."/>
            <person name="Wan P."/>
            <person name="Li L."/>
            <person name="Deng X."/>
            <person name="Kuang T."/>
            <person name="Xiang C."/>
            <person name="Zhu J.K."/>
            <person name="Oliver M.J."/>
            <person name="He Y."/>
        </authorList>
    </citation>
    <scope>NUCLEOTIDE SEQUENCE [LARGE SCALE GENOMIC DNA]</scope>
    <source>
        <strain evidence="3">cv. XS01</strain>
    </source>
</reference>
<evidence type="ECO:0000259" key="1">
    <source>
        <dbReference type="Pfam" id="PF08268"/>
    </source>
</evidence>
<evidence type="ECO:0000313" key="2">
    <source>
        <dbReference type="EMBL" id="KZV15083.1"/>
    </source>
</evidence>
<protein>
    <submittedName>
        <fullName evidence="2">F-box/kelch-repeat protein-like</fullName>
    </submittedName>
</protein>
<sequence length="542" mass="62656">MSNKNKNTDPKPKRRFQFPISGFFQHKFVLPRQPPQAMVRQRKYLAAENKNTDPKPKRRFQFPISGFFQHKFVLPRQPPQAMVRQRKYLAAEVSFISHCRCKRCARKRQKRCLPQEMVFHILLKLPALVIGDVMRHVCREWNLMIRSPDFIHHHLRNSNCGILLQPIYPAQNGIYIEIRGGCLEIFKFDCGLEFLGYNSCNGLVLVPHPTDGDVVCVSNPLTKQQVFLPPYFGERGPLIYFALAFVEASMEYKVVNACCREPFTNKQIAVLTIGVDRVWRHIDIEHLPLTTRAAFRGFPLVTGGYVHWIGKTFVLTLNVETVTFCEFPMPRLEERFGDFLPMGSNLSVVYGSNKFFKDVWEMNSETGEWTKLLSFDLEPVHYRLKDFFGKYKELIILGWLAVREVLALSTSYDQTRCIAYNLKTGEIQSFDLDTYGPNNDYKRYHCLSHVNSLVCLEGGLNQIGAKSSWSRKKPAQRIQISWLRSNQLKILKCAGLGQNRWVLSHADTSSKMLSRIRTVQLRKLEALGTESIEMKSRTVVYS</sequence>
<dbReference type="InterPro" id="IPR017451">
    <property type="entry name" value="F-box-assoc_interact_dom"/>
</dbReference>
<dbReference type="Pfam" id="PF08268">
    <property type="entry name" value="FBA_3"/>
    <property type="match status" value="1"/>
</dbReference>
<organism evidence="2 3">
    <name type="scientific">Dorcoceras hygrometricum</name>
    <dbReference type="NCBI Taxonomy" id="472368"/>
    <lineage>
        <taxon>Eukaryota</taxon>
        <taxon>Viridiplantae</taxon>
        <taxon>Streptophyta</taxon>
        <taxon>Embryophyta</taxon>
        <taxon>Tracheophyta</taxon>
        <taxon>Spermatophyta</taxon>
        <taxon>Magnoliopsida</taxon>
        <taxon>eudicotyledons</taxon>
        <taxon>Gunneridae</taxon>
        <taxon>Pentapetalae</taxon>
        <taxon>asterids</taxon>
        <taxon>lamiids</taxon>
        <taxon>Lamiales</taxon>
        <taxon>Gesneriaceae</taxon>
        <taxon>Didymocarpoideae</taxon>
        <taxon>Trichosporeae</taxon>
        <taxon>Loxocarpinae</taxon>
        <taxon>Dorcoceras</taxon>
    </lineage>
</organism>
<keyword evidence="3" id="KW-1185">Reference proteome</keyword>
<dbReference type="Gene3D" id="1.20.1280.50">
    <property type="match status" value="1"/>
</dbReference>
<feature type="domain" description="F-box associated beta-propeller type 3" evidence="1">
    <location>
        <begin position="197"/>
        <end position="443"/>
    </location>
</feature>
<dbReference type="InterPro" id="IPR050796">
    <property type="entry name" value="SCF_F-box_component"/>
</dbReference>
<dbReference type="PANTHER" id="PTHR31672">
    <property type="entry name" value="BNACNNG10540D PROTEIN"/>
    <property type="match status" value="1"/>
</dbReference>
<dbReference type="AlphaFoldDB" id="A0A2Z7A1T4"/>